<dbReference type="STRING" id="76114.ebA2602"/>
<evidence type="ECO:0000313" key="2">
    <source>
        <dbReference type="EMBL" id="CAI07586.1"/>
    </source>
</evidence>
<evidence type="ECO:0000313" key="3">
    <source>
        <dbReference type="Proteomes" id="UP000006552"/>
    </source>
</evidence>
<sequence length="52" mass="6086">MHPSCAPICTDLTSIHRSRVTGRDRPVRAFHYTQLNRHHDRRAGVRPLRRSP</sequence>
<organism evidence="2 3">
    <name type="scientific">Aromatoleum aromaticum (strain DSM 19018 / LMG 30748 / EbN1)</name>
    <name type="common">Azoarcus sp. (strain EbN1)</name>
    <dbReference type="NCBI Taxonomy" id="76114"/>
    <lineage>
        <taxon>Bacteria</taxon>
        <taxon>Pseudomonadati</taxon>
        <taxon>Pseudomonadota</taxon>
        <taxon>Betaproteobacteria</taxon>
        <taxon>Rhodocyclales</taxon>
        <taxon>Rhodocyclaceae</taxon>
        <taxon>Aromatoleum</taxon>
    </lineage>
</organism>
<name>Q5P526_AROAE</name>
<gene>
    <name evidence="2" type="ORF">ebA2602</name>
</gene>
<dbReference type="EMBL" id="CR555306">
    <property type="protein sequence ID" value="CAI07586.1"/>
    <property type="molecule type" value="Genomic_DNA"/>
</dbReference>
<dbReference type="HOGENOM" id="CLU_3076224_0_0_4"/>
<feature type="region of interest" description="Disordered" evidence="1">
    <location>
        <begin position="30"/>
        <end position="52"/>
    </location>
</feature>
<dbReference type="AlphaFoldDB" id="Q5P526"/>
<proteinExistence type="predicted"/>
<evidence type="ECO:0000256" key="1">
    <source>
        <dbReference type="SAM" id="MobiDB-lite"/>
    </source>
</evidence>
<reference evidence="2 3" key="1">
    <citation type="journal article" date="2005" name="Arch. Microbiol.">
        <title>The genome sequence of an anaerobic aromatic-degrading denitrifying bacterium, strain EbN1.</title>
        <authorList>
            <person name="Rabus R."/>
            <person name="Kube M."/>
            <person name="Heider J."/>
            <person name="Beck A."/>
            <person name="Heitmann K."/>
            <person name="Widdel F."/>
            <person name="Reinhardt R."/>
        </authorList>
    </citation>
    <scope>NUCLEOTIDE SEQUENCE [LARGE SCALE GENOMIC DNA]</scope>
    <source>
        <strain evidence="2 3">EbN1</strain>
    </source>
</reference>
<accession>Q5P526</accession>
<keyword evidence="3" id="KW-1185">Reference proteome</keyword>
<dbReference type="KEGG" id="eba:ebA2602"/>
<protein>
    <submittedName>
        <fullName evidence="2">Uncharacterized protein</fullName>
    </submittedName>
</protein>
<dbReference type="Proteomes" id="UP000006552">
    <property type="component" value="Chromosome"/>
</dbReference>